<feature type="compositionally biased region" description="Basic and acidic residues" evidence="2">
    <location>
        <begin position="493"/>
        <end position="505"/>
    </location>
</feature>
<feature type="coiled-coil region" evidence="1">
    <location>
        <begin position="350"/>
        <end position="377"/>
    </location>
</feature>
<dbReference type="InterPro" id="IPR043129">
    <property type="entry name" value="ATPase_NBD"/>
</dbReference>
<reference evidence="4 5" key="1">
    <citation type="submission" date="2020-07" db="EMBL/GenBank/DDBJ databases">
        <title>Thermogemmata thermophila gen. nov., sp. nov., a novel moderate thermophilic planctomycete from a Kamchatka hot spring.</title>
        <authorList>
            <person name="Elcheninov A.G."/>
            <person name="Podosokorskaya O.A."/>
            <person name="Kovaleva O.L."/>
            <person name="Novikov A."/>
            <person name="Bonch-Osmolovskaya E.A."/>
            <person name="Toshchakov S.V."/>
            <person name="Kublanov I.V."/>
        </authorList>
    </citation>
    <scope>NUCLEOTIDE SEQUENCE [LARGE SCALE GENOMIC DNA]</scope>
    <source>
        <strain evidence="4 5">2918</strain>
    </source>
</reference>
<evidence type="ECO:0000256" key="1">
    <source>
        <dbReference type="SAM" id="Coils"/>
    </source>
</evidence>
<protein>
    <recommendedName>
        <fullName evidence="6">Type IV pilus assembly protein PilM</fullName>
    </recommendedName>
</protein>
<keyword evidence="3" id="KW-1133">Transmembrane helix</keyword>
<dbReference type="EMBL" id="JACEFB010000002">
    <property type="protein sequence ID" value="MBA2225480.1"/>
    <property type="molecule type" value="Genomic_DNA"/>
</dbReference>
<evidence type="ECO:0008006" key="6">
    <source>
        <dbReference type="Google" id="ProtNLM"/>
    </source>
</evidence>
<keyword evidence="5" id="KW-1185">Reference proteome</keyword>
<organism evidence="4 5">
    <name type="scientific">Thermogemmata fonticola</name>
    <dbReference type="NCBI Taxonomy" id="2755323"/>
    <lineage>
        <taxon>Bacteria</taxon>
        <taxon>Pseudomonadati</taxon>
        <taxon>Planctomycetota</taxon>
        <taxon>Planctomycetia</taxon>
        <taxon>Gemmatales</taxon>
        <taxon>Gemmataceae</taxon>
        <taxon>Thermogemmata</taxon>
    </lineage>
</organism>
<feature type="region of interest" description="Disordered" evidence="2">
    <location>
        <begin position="482"/>
        <end position="523"/>
    </location>
</feature>
<keyword evidence="3" id="KW-0472">Membrane</keyword>
<gene>
    <name evidence="4" type="ORF">H0921_04810</name>
</gene>
<evidence type="ECO:0000256" key="3">
    <source>
        <dbReference type="SAM" id="Phobius"/>
    </source>
</evidence>
<dbReference type="Proteomes" id="UP000542342">
    <property type="component" value="Unassembled WGS sequence"/>
</dbReference>
<proteinExistence type="predicted"/>
<keyword evidence="1" id="KW-0175">Coiled coil</keyword>
<feature type="transmembrane region" description="Helical" evidence="3">
    <location>
        <begin position="324"/>
        <end position="348"/>
    </location>
</feature>
<dbReference type="RefSeq" id="WP_194536903.1">
    <property type="nucleotide sequence ID" value="NZ_JACEFB010000002.1"/>
</dbReference>
<evidence type="ECO:0000313" key="5">
    <source>
        <dbReference type="Proteomes" id="UP000542342"/>
    </source>
</evidence>
<comment type="caution">
    <text evidence="4">The sequence shown here is derived from an EMBL/GenBank/DDBJ whole genome shotgun (WGS) entry which is preliminary data.</text>
</comment>
<dbReference type="AlphaFoldDB" id="A0A7V8VCI8"/>
<feature type="compositionally biased region" description="Basic and acidic residues" evidence="2">
    <location>
        <begin position="513"/>
        <end position="523"/>
    </location>
</feature>
<dbReference type="Gene3D" id="3.30.420.380">
    <property type="match status" value="1"/>
</dbReference>
<evidence type="ECO:0000256" key="2">
    <source>
        <dbReference type="SAM" id="MobiDB-lite"/>
    </source>
</evidence>
<accession>A0A7V8VCI8</accession>
<sequence>MARYLALDLTPDGILLAAGSVSRLGQVRVDQVLTWTEAEGTPPPPLTLDTATALGEQLRQRLKDAGIAPAPVLVAVGRGRVILKELRYPAVPPTDEPNVVKYQAIRELSESPDDVVIDYTPLSNGVPEGERRSMAVILRKDLLSAIQKMCSAAGLKLLAVTPRPYAVAAELGRAQANGLAPQPETPGAAVATLLLSPVGGEFTVVRNGEVQFTRDLPAPVFASESTLLAEVRRNLTLYTSVGSQYPLGALHVYEADGRYAPRLRAALPLPVHAHDPLQGFVLELHQSLRGRCAALVGLLVAQASRSLAINFVQPRQPQSSRDPYKVRLVAVASLAALLLFLGGVFGYWKVHDAEREIVQLQRRKQDLENEVKLLEPDAKRLDAVRKWQARGVNWLDELYDWSDRFPHGKGVHATQFLASAIPPDSKTGKQPHQAKVELKFKAPDNQAATHLYSELHYGEAKYYAGVRQTTIAPNSDYAISANVNARPPQEYTRAPEKFTPPDRRGYPPSPSTKDGKEGKGKNR</sequence>
<keyword evidence="3" id="KW-0812">Transmembrane</keyword>
<evidence type="ECO:0000313" key="4">
    <source>
        <dbReference type="EMBL" id="MBA2225480.1"/>
    </source>
</evidence>
<dbReference type="SUPFAM" id="SSF53067">
    <property type="entry name" value="Actin-like ATPase domain"/>
    <property type="match status" value="1"/>
</dbReference>
<name>A0A7V8VCI8_9BACT</name>